<dbReference type="EMBL" id="JBHRZH010000019">
    <property type="protein sequence ID" value="MFC3763583.1"/>
    <property type="molecule type" value="Genomic_DNA"/>
</dbReference>
<feature type="transmembrane region" description="Helical" evidence="1">
    <location>
        <begin position="175"/>
        <end position="206"/>
    </location>
</feature>
<keyword evidence="3" id="KW-1185">Reference proteome</keyword>
<evidence type="ECO:0000256" key="1">
    <source>
        <dbReference type="SAM" id="Phobius"/>
    </source>
</evidence>
<keyword evidence="1" id="KW-0472">Membrane</keyword>
<feature type="transmembrane region" description="Helical" evidence="1">
    <location>
        <begin position="373"/>
        <end position="391"/>
    </location>
</feature>
<dbReference type="PIRSF" id="PIRSF010361">
    <property type="entry name" value="UCP010361"/>
    <property type="match status" value="1"/>
</dbReference>
<proteinExistence type="predicted"/>
<dbReference type="Proteomes" id="UP001595699">
    <property type="component" value="Unassembled WGS sequence"/>
</dbReference>
<gene>
    <name evidence="2" type="ORF">ACFOUW_22275</name>
</gene>
<reference evidence="3" key="1">
    <citation type="journal article" date="2019" name="Int. J. Syst. Evol. Microbiol.">
        <title>The Global Catalogue of Microorganisms (GCM) 10K type strain sequencing project: providing services to taxonomists for standard genome sequencing and annotation.</title>
        <authorList>
            <consortium name="The Broad Institute Genomics Platform"/>
            <consortium name="The Broad Institute Genome Sequencing Center for Infectious Disease"/>
            <person name="Wu L."/>
            <person name="Ma J."/>
        </authorList>
    </citation>
    <scope>NUCLEOTIDE SEQUENCE [LARGE SCALE GENOMIC DNA]</scope>
    <source>
        <strain evidence="3">CGMCC 4.7241</strain>
    </source>
</reference>
<name>A0ABV7YHK8_9ACTN</name>
<feature type="transmembrane region" description="Helical" evidence="1">
    <location>
        <begin position="111"/>
        <end position="131"/>
    </location>
</feature>
<evidence type="ECO:0000313" key="3">
    <source>
        <dbReference type="Proteomes" id="UP001595699"/>
    </source>
</evidence>
<protein>
    <submittedName>
        <fullName evidence="2">Glycosyltransferase family 87 protein</fullName>
    </submittedName>
</protein>
<comment type="caution">
    <text evidence="2">The sequence shown here is derived from an EMBL/GenBank/DDBJ whole genome shotgun (WGS) entry which is preliminary data.</text>
</comment>
<feature type="transmembrane region" description="Helical" evidence="1">
    <location>
        <begin position="247"/>
        <end position="269"/>
    </location>
</feature>
<feature type="transmembrane region" description="Helical" evidence="1">
    <location>
        <begin position="333"/>
        <end position="352"/>
    </location>
</feature>
<organism evidence="2 3">
    <name type="scientific">Tenggerimyces flavus</name>
    <dbReference type="NCBI Taxonomy" id="1708749"/>
    <lineage>
        <taxon>Bacteria</taxon>
        <taxon>Bacillati</taxon>
        <taxon>Actinomycetota</taxon>
        <taxon>Actinomycetes</taxon>
        <taxon>Propionibacteriales</taxon>
        <taxon>Nocardioidaceae</taxon>
        <taxon>Tenggerimyces</taxon>
    </lineage>
</organism>
<accession>A0ABV7YHK8</accession>
<dbReference type="InterPro" id="IPR016570">
    <property type="entry name" value="UCP010361"/>
</dbReference>
<feature type="transmembrane region" description="Helical" evidence="1">
    <location>
        <begin position="143"/>
        <end position="163"/>
    </location>
</feature>
<keyword evidence="1" id="KW-0812">Transmembrane</keyword>
<sequence length="477" mass="52717">MLSKLGTVLNTSQSREDPIARMATSWLGGPIGVHARIGVSRWSPIVVMFLVTTAMFVIGLVQKAPCHDEGWSRQSQVSFTHLCYSDMAHLYRERGFSQGNIAYLDRGNYPVLEYPVLTGAIMQLGATLTHWLGSGDAVRDGVLFFDVNVVVMFLLGLLTVWAVSKVVPDRPYDGLFVAAAPVLALSATINWDLVAIGLTALALLAWSRRHPMLAGCLLGLGVAANFFPLLLFGPLLVLAVRSGQVRIWLGTLLAGLATWLIVNLPIMLLATQSWLHYWSFTLSRGADYGSLWYVFALSGNRISHLNVISWVLFGLACLGIGILALRAQRRPRLAQLAFLTVVAFLIFGKVLAPQYALWLLPLLALARPRWRDWLIWQSAEVFYWAAIWLHIGQQLAPAAPNAPDRLYWLAVLARLGALVYLAVMVIRDILHPVHDPLRRDGVSDDPGGGSFDHAPDKAWVRRLNRARQARVREGAVA</sequence>
<feature type="transmembrane region" description="Helical" evidence="1">
    <location>
        <begin position="42"/>
        <end position="61"/>
    </location>
</feature>
<feature type="transmembrane region" description="Helical" evidence="1">
    <location>
        <begin position="212"/>
        <end position="240"/>
    </location>
</feature>
<feature type="transmembrane region" description="Helical" evidence="1">
    <location>
        <begin position="406"/>
        <end position="430"/>
    </location>
</feature>
<feature type="transmembrane region" description="Helical" evidence="1">
    <location>
        <begin position="307"/>
        <end position="327"/>
    </location>
</feature>
<keyword evidence="1" id="KW-1133">Transmembrane helix</keyword>
<dbReference type="RefSeq" id="WP_307782279.1">
    <property type="nucleotide sequence ID" value="NZ_JAFBCM010000001.1"/>
</dbReference>
<evidence type="ECO:0000313" key="2">
    <source>
        <dbReference type="EMBL" id="MFC3763583.1"/>
    </source>
</evidence>